<comment type="caution">
    <text evidence="1">The sequence shown here is derived from an EMBL/GenBank/DDBJ whole genome shotgun (WGS) entry which is preliminary data.</text>
</comment>
<organism evidence="1">
    <name type="scientific">marine sediment metagenome</name>
    <dbReference type="NCBI Taxonomy" id="412755"/>
    <lineage>
        <taxon>unclassified sequences</taxon>
        <taxon>metagenomes</taxon>
        <taxon>ecological metagenomes</taxon>
    </lineage>
</organism>
<evidence type="ECO:0000313" key="1">
    <source>
        <dbReference type="EMBL" id="KKM93456.1"/>
    </source>
</evidence>
<accession>A0A0F9M280</accession>
<sequence length="188" mass="22278">MSKESSLTPEEILIEEMAELAHLIWQRRMGYMLVNLDKEHIERWKRQANTAYKDLSEQEKASDRNIAEQYLTKLRLAKNQDVCPEWNESEVRNLLKRMTVKIPVTEPWLTNVASVITDYHKLTCQGKGKKLDKTLDRFREALQESREEREIDLSEEEYEVFCSIQNDAIAKKHRLDREKEIKEIRGEG</sequence>
<dbReference type="AlphaFoldDB" id="A0A0F9M280"/>
<proteinExistence type="predicted"/>
<reference evidence="1" key="1">
    <citation type="journal article" date="2015" name="Nature">
        <title>Complex archaea that bridge the gap between prokaryotes and eukaryotes.</title>
        <authorList>
            <person name="Spang A."/>
            <person name="Saw J.H."/>
            <person name="Jorgensen S.L."/>
            <person name="Zaremba-Niedzwiedzka K."/>
            <person name="Martijn J."/>
            <person name="Lind A.E."/>
            <person name="van Eijk R."/>
            <person name="Schleper C."/>
            <person name="Guy L."/>
            <person name="Ettema T.J."/>
        </authorList>
    </citation>
    <scope>NUCLEOTIDE SEQUENCE</scope>
</reference>
<protein>
    <submittedName>
        <fullName evidence="1">Uncharacterized protein</fullName>
    </submittedName>
</protein>
<dbReference type="EMBL" id="LAZR01006262">
    <property type="protein sequence ID" value="KKM93456.1"/>
    <property type="molecule type" value="Genomic_DNA"/>
</dbReference>
<name>A0A0F9M280_9ZZZZ</name>
<gene>
    <name evidence="1" type="ORF">LCGC14_1208070</name>
</gene>